<evidence type="ECO:0000313" key="2">
    <source>
        <dbReference type="EMBL" id="KFH43661.1"/>
    </source>
</evidence>
<dbReference type="STRING" id="857340.A0A086T2S9"/>
<gene>
    <name evidence="2" type="ORF">ACRE_055830</name>
</gene>
<feature type="compositionally biased region" description="Polar residues" evidence="1">
    <location>
        <begin position="259"/>
        <end position="275"/>
    </location>
</feature>
<proteinExistence type="predicted"/>
<feature type="compositionally biased region" description="Acidic residues" evidence="1">
    <location>
        <begin position="187"/>
        <end position="200"/>
    </location>
</feature>
<feature type="region of interest" description="Disordered" evidence="1">
    <location>
        <begin position="125"/>
        <end position="278"/>
    </location>
</feature>
<feature type="compositionally biased region" description="Polar residues" evidence="1">
    <location>
        <begin position="60"/>
        <end position="70"/>
    </location>
</feature>
<reference evidence="3" key="1">
    <citation type="journal article" date="2014" name="Genome Announc.">
        <title>Genome sequence and annotation of Acremonium chrysogenum, producer of the beta-lactam antibiotic cephalosporin C.</title>
        <authorList>
            <person name="Terfehr D."/>
            <person name="Dahlmann T.A."/>
            <person name="Specht T."/>
            <person name="Zadra I."/>
            <person name="Kuernsteiner H."/>
            <person name="Kueck U."/>
        </authorList>
    </citation>
    <scope>NUCLEOTIDE SEQUENCE [LARGE SCALE GENOMIC DNA]</scope>
    <source>
        <strain evidence="3">ATCC 11550 / CBS 779.69 / DSM 880 / IAM 14645 / JCM 23072 / IMI 49137</strain>
    </source>
</reference>
<feature type="compositionally biased region" description="Basic and acidic residues" evidence="1">
    <location>
        <begin position="248"/>
        <end position="258"/>
    </location>
</feature>
<feature type="compositionally biased region" description="Basic residues" evidence="1">
    <location>
        <begin position="231"/>
        <end position="247"/>
    </location>
</feature>
<dbReference type="Proteomes" id="UP000029964">
    <property type="component" value="Unassembled WGS sequence"/>
</dbReference>
<feature type="region of interest" description="Disordered" evidence="1">
    <location>
        <begin position="51"/>
        <end position="85"/>
    </location>
</feature>
<dbReference type="EMBL" id="JPKY01000064">
    <property type="protein sequence ID" value="KFH43661.1"/>
    <property type="molecule type" value="Genomic_DNA"/>
</dbReference>
<feature type="compositionally biased region" description="Low complexity" evidence="1">
    <location>
        <begin position="154"/>
        <end position="171"/>
    </location>
</feature>
<sequence>MDAKPELRRKTVGTGDARRRHTLSDKENLFGRMSTCDSDNTERDAVAAKYSKPTYGLPPGSNSQTTTSQRIPGGPIPCTGERGVPGRRVGVKVMAAMFKDQWQRKGALLPGQAGENCSYISPRYSQLSSGNSTQASKWGTFGEEETLSQKPTWSPEQPSTSSKASSTNSNQYERPKNAILGALATDEVAEDEAEVEEQDQDSTAQAPVGGLGQSSTTLKDANANDSDGSPVRKHSATSLHRQMRSLRRQLDAKTEEISQLRQQLEAKGTSNTGSALQMWRGRAEAAERRVQAFERFAERLKGIIIKAAEVECPGELEGQSG</sequence>
<evidence type="ECO:0000313" key="3">
    <source>
        <dbReference type="Proteomes" id="UP000029964"/>
    </source>
</evidence>
<organism evidence="2 3">
    <name type="scientific">Hapsidospora chrysogenum (strain ATCC 11550 / CBS 779.69 / DSM 880 / IAM 14645 / JCM 23072 / IMI 49137)</name>
    <name type="common">Acremonium chrysogenum</name>
    <dbReference type="NCBI Taxonomy" id="857340"/>
    <lineage>
        <taxon>Eukaryota</taxon>
        <taxon>Fungi</taxon>
        <taxon>Dikarya</taxon>
        <taxon>Ascomycota</taxon>
        <taxon>Pezizomycotina</taxon>
        <taxon>Sordariomycetes</taxon>
        <taxon>Hypocreomycetidae</taxon>
        <taxon>Hypocreales</taxon>
        <taxon>Bionectriaceae</taxon>
        <taxon>Hapsidospora</taxon>
    </lineage>
</organism>
<accession>A0A086T2S9</accession>
<protein>
    <submittedName>
        <fullName evidence="2">Uncharacterized protein</fullName>
    </submittedName>
</protein>
<dbReference type="HOGENOM" id="CLU_865895_0_0_1"/>
<evidence type="ECO:0000256" key="1">
    <source>
        <dbReference type="SAM" id="MobiDB-lite"/>
    </source>
</evidence>
<comment type="caution">
    <text evidence="2">The sequence shown here is derived from an EMBL/GenBank/DDBJ whole genome shotgun (WGS) entry which is preliminary data.</text>
</comment>
<feature type="compositionally biased region" description="Polar residues" evidence="1">
    <location>
        <begin position="125"/>
        <end position="137"/>
    </location>
</feature>
<feature type="region of interest" description="Disordered" evidence="1">
    <location>
        <begin position="1"/>
        <end position="26"/>
    </location>
</feature>
<feature type="compositionally biased region" description="Polar residues" evidence="1">
    <location>
        <begin position="213"/>
        <end position="227"/>
    </location>
</feature>
<keyword evidence="3" id="KW-1185">Reference proteome</keyword>
<dbReference type="OrthoDB" id="9994905at2759"/>
<dbReference type="AlphaFoldDB" id="A0A086T2S9"/>
<name>A0A086T2S9_HAPC1</name>